<feature type="domain" description="Glycosyl hydrolase family 13 catalytic" evidence="2">
    <location>
        <begin position="176"/>
        <end position="537"/>
    </location>
</feature>
<dbReference type="InterPro" id="IPR017853">
    <property type="entry name" value="GH"/>
</dbReference>
<dbReference type="RefSeq" id="WP_278013620.1">
    <property type="nucleotide sequence ID" value="NZ_CP121208.1"/>
</dbReference>
<dbReference type="InterPro" id="IPR011840">
    <property type="entry name" value="PulA_typeI"/>
</dbReference>
<dbReference type="CDD" id="cd11341">
    <property type="entry name" value="AmyAc_Pullulanase_LD-like"/>
    <property type="match status" value="1"/>
</dbReference>
<dbReference type="Pfam" id="PF00128">
    <property type="entry name" value="Alpha-amylase"/>
    <property type="match status" value="1"/>
</dbReference>
<dbReference type="CDD" id="cd02860">
    <property type="entry name" value="E_set_Pullulanase"/>
    <property type="match status" value="1"/>
</dbReference>
<accession>A0ABY8G1N5</accession>
<dbReference type="InterPro" id="IPR013783">
    <property type="entry name" value="Ig-like_fold"/>
</dbReference>
<evidence type="ECO:0000259" key="2">
    <source>
        <dbReference type="SMART" id="SM00642"/>
    </source>
</evidence>
<comment type="similarity">
    <text evidence="1">Belongs to the glycosyl hydrolase 13 family.</text>
</comment>
<dbReference type="InterPro" id="IPR014756">
    <property type="entry name" value="Ig_E-set"/>
</dbReference>
<evidence type="ECO:0000313" key="4">
    <source>
        <dbReference type="Proteomes" id="UP001215216"/>
    </source>
</evidence>
<evidence type="ECO:0000256" key="1">
    <source>
        <dbReference type="ARBA" id="ARBA00008061"/>
    </source>
</evidence>
<organism evidence="3 4">
    <name type="scientific">Arcanobacterium canis</name>
    <dbReference type="NCBI Taxonomy" id="999183"/>
    <lineage>
        <taxon>Bacteria</taxon>
        <taxon>Bacillati</taxon>
        <taxon>Actinomycetota</taxon>
        <taxon>Actinomycetes</taxon>
        <taxon>Actinomycetales</taxon>
        <taxon>Actinomycetaceae</taxon>
        <taxon>Arcanobacterium</taxon>
    </lineage>
</organism>
<protein>
    <submittedName>
        <fullName evidence="3">Type I pullulanase</fullName>
        <ecNumber evidence="3">3.2.1.41</ecNumber>
    </submittedName>
</protein>
<reference evidence="3 4" key="1">
    <citation type="submission" date="2023-03" db="EMBL/GenBank/DDBJ databases">
        <title>Complete genome of Arcanobacterium canis strain DSM 25104 isolated in 2010 from a canine otitis externa in Germany.</title>
        <authorList>
            <person name="Borowiak M."/>
            <person name="Kreitlow A."/>
            <person name="Malorny B."/>
            <person name="Laemmler C."/>
            <person name="Prenger-Berninghoff E."/>
            <person name="Ploetz M."/>
            <person name="Abdulmawjood A."/>
        </authorList>
    </citation>
    <scope>NUCLEOTIDE SEQUENCE [LARGE SCALE GENOMIC DNA]</scope>
    <source>
        <strain evidence="3 4">DSM 25104</strain>
    </source>
</reference>
<dbReference type="Gene3D" id="2.60.40.10">
    <property type="entry name" value="Immunoglobulins"/>
    <property type="match status" value="1"/>
</dbReference>
<proteinExistence type="inferred from homology"/>
<keyword evidence="4" id="KW-1185">Reference proteome</keyword>
<dbReference type="InterPro" id="IPR006047">
    <property type="entry name" value="GH13_cat_dom"/>
</dbReference>
<dbReference type="EMBL" id="CP121208">
    <property type="protein sequence ID" value="WFM84225.1"/>
    <property type="molecule type" value="Genomic_DNA"/>
</dbReference>
<dbReference type="InterPro" id="IPR004193">
    <property type="entry name" value="Glyco_hydro_13_N"/>
</dbReference>
<dbReference type="GO" id="GO:0051060">
    <property type="term" value="F:pullulanase activity"/>
    <property type="evidence" value="ECO:0007669"/>
    <property type="project" value="UniProtKB-EC"/>
</dbReference>
<dbReference type="PANTHER" id="PTHR43002">
    <property type="entry name" value="GLYCOGEN DEBRANCHING ENZYME"/>
    <property type="match status" value="1"/>
</dbReference>
<keyword evidence="3" id="KW-0326">Glycosidase</keyword>
<dbReference type="EC" id="3.2.1.41" evidence="3"/>
<gene>
    <name evidence="3" type="primary">pulA</name>
    <name evidence="3" type="ORF">P7079_06025</name>
</gene>
<name>A0ABY8G1N5_9ACTO</name>
<dbReference type="SUPFAM" id="SSF81296">
    <property type="entry name" value="E set domains"/>
    <property type="match status" value="1"/>
</dbReference>
<dbReference type="NCBIfam" id="TIGR02104">
    <property type="entry name" value="pulA_typeI"/>
    <property type="match status" value="1"/>
</dbReference>
<keyword evidence="3" id="KW-0378">Hydrolase</keyword>
<dbReference type="Proteomes" id="UP001215216">
    <property type="component" value="Chromosome"/>
</dbReference>
<dbReference type="SUPFAM" id="SSF51445">
    <property type="entry name" value="(Trans)glycosidases"/>
    <property type="match status" value="1"/>
</dbReference>
<dbReference type="Gene3D" id="3.20.20.80">
    <property type="entry name" value="Glycosidases"/>
    <property type="match status" value="1"/>
</dbReference>
<dbReference type="SMART" id="SM00642">
    <property type="entry name" value="Aamy"/>
    <property type="match status" value="1"/>
</dbReference>
<sequence>MEQTPLKDPNAHANWQELHSSKFNDEFAYDGPLGAEYTEHTTIFRLWAPTAERVELMLGSDGADLIDMQRGERGVWLTSIDDDLSGEVYRYRLSFPGGHTNVTSDPWGRGATPNSKASVVIDPVAAGHPCKRLAPMRAADAVFYEAHVRDLTIGVNNGIRHKGKFLGLTETGTRTALGNPSGLDYLKSLGVSHIQLLPIYDFGSVDEMGDLSWGAQYNWGYDPMNYFVPEGSYSSDPCNPYARIRELKSAIDALHDAGLRVVMDVVFNHVYDAGTNPLEMTVPGYFFRLNDDGSFADATACGNETASEQPMMRKLIVDAVVYWASEFGLDGFRFDLMGIHDVETMNAVRRALDDIDPSIIIIGEGWVMGNHPDGVVPADYSHADVMPRIAHFNDSFRDAMKGSPFDNGSRGFASGGDGVEAVADGVIGSRRAYPFSEPTQSVIYNESHDDYTLFDKISRAFPQASQDDIIRRCELATTIQLLGEGIAFLHAGQEFGRTKGGLRNSYASPDSVNEFDYDRAAHWPEFPTLVRSLLALRSQQSWLRLGDFDTIDRVYDFTHVDHSRISYTVRANGQEARVFINASEYPWATELDGKWTTLVANSAADVAGMPGTVAEVAPLSVSVAVKESQSEF</sequence>
<evidence type="ECO:0000313" key="3">
    <source>
        <dbReference type="EMBL" id="WFM84225.1"/>
    </source>
</evidence>
<dbReference type="Pfam" id="PF02922">
    <property type="entry name" value="CBM_48"/>
    <property type="match status" value="1"/>
</dbReference>